<feature type="non-terminal residue" evidence="2">
    <location>
        <position position="1"/>
    </location>
</feature>
<evidence type="ECO:0000256" key="1">
    <source>
        <dbReference type="SAM" id="MobiDB-lite"/>
    </source>
</evidence>
<protein>
    <submittedName>
        <fullName evidence="2">Putative eka-like protein</fullName>
    </submittedName>
</protein>
<dbReference type="Proteomes" id="UP000285326">
    <property type="component" value="Unassembled WGS sequence"/>
</dbReference>
<evidence type="ECO:0000313" key="3">
    <source>
        <dbReference type="Proteomes" id="UP000285326"/>
    </source>
</evidence>
<dbReference type="EMBL" id="MCBS01000534">
    <property type="protein sequence ID" value="RKF96060.1"/>
    <property type="molecule type" value="Genomic_DNA"/>
</dbReference>
<comment type="caution">
    <text evidence="2">The sequence shown here is derived from an EMBL/GenBank/DDBJ whole genome shotgun (WGS) entry which is preliminary data.</text>
</comment>
<accession>A0A420JCL9</accession>
<name>A0A420JCL9_9PEZI</name>
<feature type="region of interest" description="Disordered" evidence="1">
    <location>
        <begin position="30"/>
        <end position="52"/>
    </location>
</feature>
<dbReference type="AlphaFoldDB" id="A0A420JCL9"/>
<organism evidence="2 3">
    <name type="scientific">Golovinomyces cichoracearum</name>
    <dbReference type="NCBI Taxonomy" id="62708"/>
    <lineage>
        <taxon>Eukaryota</taxon>
        <taxon>Fungi</taxon>
        <taxon>Dikarya</taxon>
        <taxon>Ascomycota</taxon>
        <taxon>Pezizomycotina</taxon>
        <taxon>Leotiomycetes</taxon>
        <taxon>Erysiphales</taxon>
        <taxon>Erysiphaceae</taxon>
        <taxon>Golovinomyces</taxon>
    </lineage>
</organism>
<sequence>TIANFKEKAEIEQGRLIQAYLRQAISCFAASESTPPHPPIPTNTRPVKGNRYAKYANPNNISTMIAPKIDTTRASQYEIKENTALLPQKPPTKENLWTSVAKRGNKKSRVNPTPVAVNRAVLGPKKNQV</sequence>
<evidence type="ECO:0000313" key="2">
    <source>
        <dbReference type="EMBL" id="RKF96060.1"/>
    </source>
</evidence>
<gene>
    <name evidence="2" type="ORF">GcM1_005003</name>
</gene>
<proteinExistence type="predicted"/>
<reference evidence="2 3" key="1">
    <citation type="journal article" date="2018" name="BMC Genomics">
        <title>Comparative genome analyses reveal sequence features reflecting distinct modes of host-adaptation between dicot and monocot powdery mildew.</title>
        <authorList>
            <person name="Wu Y."/>
            <person name="Ma X."/>
            <person name="Pan Z."/>
            <person name="Kale S.D."/>
            <person name="Song Y."/>
            <person name="King H."/>
            <person name="Zhang Q."/>
            <person name="Presley C."/>
            <person name="Deng X."/>
            <person name="Wei C.I."/>
            <person name="Xiao S."/>
        </authorList>
    </citation>
    <scope>NUCLEOTIDE SEQUENCE [LARGE SCALE GENOMIC DNA]</scope>
    <source>
        <strain evidence="2">UMSG1</strain>
    </source>
</reference>